<organism evidence="2 3">
    <name type="scientific">Thalassiosira oceanica</name>
    <name type="common">Marine diatom</name>
    <dbReference type="NCBI Taxonomy" id="159749"/>
    <lineage>
        <taxon>Eukaryota</taxon>
        <taxon>Sar</taxon>
        <taxon>Stramenopiles</taxon>
        <taxon>Ochrophyta</taxon>
        <taxon>Bacillariophyta</taxon>
        <taxon>Coscinodiscophyceae</taxon>
        <taxon>Thalassiosirophycidae</taxon>
        <taxon>Thalassiosirales</taxon>
        <taxon>Thalassiosiraceae</taxon>
        <taxon>Thalassiosira</taxon>
    </lineage>
</organism>
<dbReference type="Proteomes" id="UP000266841">
    <property type="component" value="Unassembled WGS sequence"/>
</dbReference>
<name>K0S684_THAOC</name>
<evidence type="ECO:0000313" key="2">
    <source>
        <dbReference type="EMBL" id="EJK54387.1"/>
    </source>
</evidence>
<gene>
    <name evidence="2" type="ORF">THAOC_25989</name>
</gene>
<dbReference type="EMBL" id="AGNL01035893">
    <property type="protein sequence ID" value="EJK54387.1"/>
    <property type="molecule type" value="Genomic_DNA"/>
</dbReference>
<feature type="compositionally biased region" description="Polar residues" evidence="1">
    <location>
        <begin position="101"/>
        <end position="111"/>
    </location>
</feature>
<sequence>MGHGGEGCRWRVRPRRADVGSSLCIGGEVLGVRVEVSRPRRCNRFTSSSPASPLFCLRTVLDLSDGCAAKEVSFYGDSGLNSLCQADGIRDPVKERKQALSCGSSITTTSRKGGRGSASGHPAVRTGDGTRSPALATDG</sequence>
<accession>K0S684</accession>
<evidence type="ECO:0000313" key="3">
    <source>
        <dbReference type="Proteomes" id="UP000266841"/>
    </source>
</evidence>
<feature type="region of interest" description="Disordered" evidence="1">
    <location>
        <begin position="100"/>
        <end position="139"/>
    </location>
</feature>
<dbReference type="AlphaFoldDB" id="K0S684"/>
<protein>
    <submittedName>
        <fullName evidence="2">Uncharacterized protein</fullName>
    </submittedName>
</protein>
<proteinExistence type="predicted"/>
<keyword evidence="3" id="KW-1185">Reference proteome</keyword>
<reference evidence="2 3" key="1">
    <citation type="journal article" date="2012" name="Genome Biol.">
        <title>Genome and low-iron response of an oceanic diatom adapted to chronic iron limitation.</title>
        <authorList>
            <person name="Lommer M."/>
            <person name="Specht M."/>
            <person name="Roy A.S."/>
            <person name="Kraemer L."/>
            <person name="Andreson R."/>
            <person name="Gutowska M.A."/>
            <person name="Wolf J."/>
            <person name="Bergner S.V."/>
            <person name="Schilhabel M.B."/>
            <person name="Klostermeier U.C."/>
            <person name="Beiko R.G."/>
            <person name="Rosenstiel P."/>
            <person name="Hippler M."/>
            <person name="Laroche J."/>
        </authorList>
    </citation>
    <scope>NUCLEOTIDE SEQUENCE [LARGE SCALE GENOMIC DNA]</scope>
    <source>
        <strain evidence="2 3">CCMP1005</strain>
    </source>
</reference>
<comment type="caution">
    <text evidence="2">The sequence shown here is derived from an EMBL/GenBank/DDBJ whole genome shotgun (WGS) entry which is preliminary data.</text>
</comment>
<evidence type="ECO:0000256" key="1">
    <source>
        <dbReference type="SAM" id="MobiDB-lite"/>
    </source>
</evidence>